<dbReference type="InterPro" id="IPR007110">
    <property type="entry name" value="Ig-like_dom"/>
</dbReference>
<organism evidence="6 7">
    <name type="scientific">Polypterus senegalus</name>
    <name type="common">Senegal bichir</name>
    <dbReference type="NCBI Taxonomy" id="55291"/>
    <lineage>
        <taxon>Eukaryota</taxon>
        <taxon>Metazoa</taxon>
        <taxon>Chordata</taxon>
        <taxon>Craniata</taxon>
        <taxon>Vertebrata</taxon>
        <taxon>Euteleostomi</taxon>
        <taxon>Actinopterygii</taxon>
        <taxon>Polypteriformes</taxon>
        <taxon>Polypteridae</taxon>
        <taxon>Polypterus</taxon>
    </lineage>
</organism>
<dbReference type="InterPro" id="IPR050504">
    <property type="entry name" value="IgSF_BTN/MOG"/>
</dbReference>
<evidence type="ECO:0000256" key="3">
    <source>
        <dbReference type="ARBA" id="ARBA00023319"/>
    </source>
</evidence>
<dbReference type="Proteomes" id="UP001166052">
    <property type="component" value="Unassembled WGS sequence"/>
</dbReference>
<evidence type="ECO:0000256" key="4">
    <source>
        <dbReference type="SAM" id="Phobius"/>
    </source>
</evidence>
<dbReference type="PROSITE" id="PS50835">
    <property type="entry name" value="IG_LIKE"/>
    <property type="match status" value="1"/>
</dbReference>
<reference evidence="6" key="1">
    <citation type="journal article" date="2021" name="Cell">
        <title>Tracing the genetic footprints of vertebrate landing in non-teleost ray-finned fishes.</title>
        <authorList>
            <person name="Bi X."/>
            <person name="Wang K."/>
            <person name="Yang L."/>
            <person name="Pan H."/>
            <person name="Jiang H."/>
            <person name="Wei Q."/>
            <person name="Fang M."/>
            <person name="Yu H."/>
            <person name="Zhu C."/>
            <person name="Cai Y."/>
            <person name="He Y."/>
            <person name="Gan X."/>
            <person name="Zeng H."/>
            <person name="Yu D."/>
            <person name="Zhu Y."/>
            <person name="Jiang H."/>
            <person name="Qiu Q."/>
            <person name="Yang H."/>
            <person name="Zhang Y.E."/>
            <person name="Wang W."/>
            <person name="Zhu M."/>
            <person name="He S."/>
            <person name="Zhang G."/>
        </authorList>
    </citation>
    <scope>NUCLEOTIDE SEQUENCE</scope>
    <source>
        <strain evidence="6">Bchr_001</strain>
    </source>
</reference>
<keyword evidence="2 4" id="KW-0472">Membrane</keyword>
<evidence type="ECO:0000313" key="7">
    <source>
        <dbReference type="Proteomes" id="UP001166052"/>
    </source>
</evidence>
<evidence type="ECO:0000259" key="5">
    <source>
        <dbReference type="PROSITE" id="PS50835"/>
    </source>
</evidence>
<name>A0ABS2Z0N2_POLSE</name>
<sequence length="184" mass="21744">MYWVYNLDMLSRVFISTVLCLPFHVFASKASHHTITVPAGEDVLLPCTFPPLDWHDPRNFLIIKWQHDYSIIYHYEDEEERPERGLEKYRGRFQLFHREVAKGNASALLKSIHLTDAGEYVCMVIWRAGHEEIQMQLSITEKHLPRNQLFIFGLFSILTVIVYTSVFKAKLRWMHHKSHDQSKC</sequence>
<keyword evidence="3" id="KW-0393">Immunoglobulin domain</keyword>
<accession>A0ABS2Z0N2</accession>
<dbReference type="InterPro" id="IPR036179">
    <property type="entry name" value="Ig-like_dom_sf"/>
</dbReference>
<dbReference type="SUPFAM" id="SSF48726">
    <property type="entry name" value="Immunoglobulin"/>
    <property type="match status" value="1"/>
</dbReference>
<evidence type="ECO:0000256" key="2">
    <source>
        <dbReference type="ARBA" id="ARBA00023136"/>
    </source>
</evidence>
<proteinExistence type="predicted"/>
<comment type="subcellular location">
    <subcellularLocation>
        <location evidence="1">Membrane</location>
    </subcellularLocation>
</comment>
<feature type="non-terminal residue" evidence="6">
    <location>
        <position position="184"/>
    </location>
</feature>
<keyword evidence="4" id="KW-1133">Transmembrane helix</keyword>
<evidence type="ECO:0000256" key="1">
    <source>
        <dbReference type="ARBA" id="ARBA00004370"/>
    </source>
</evidence>
<dbReference type="InterPro" id="IPR013106">
    <property type="entry name" value="Ig_V-set"/>
</dbReference>
<dbReference type="PANTHER" id="PTHR24100">
    <property type="entry name" value="BUTYROPHILIN"/>
    <property type="match status" value="1"/>
</dbReference>
<dbReference type="Gene3D" id="2.60.40.10">
    <property type="entry name" value="Immunoglobulins"/>
    <property type="match status" value="1"/>
</dbReference>
<keyword evidence="4" id="KW-0812">Transmembrane</keyword>
<dbReference type="InterPro" id="IPR013783">
    <property type="entry name" value="Ig-like_fold"/>
</dbReference>
<gene>
    <name evidence="6" type="primary">Cd276_0</name>
    <name evidence="6" type="ORF">GTO92_0005548</name>
</gene>
<protein>
    <submittedName>
        <fullName evidence="6">CD276 protein</fullName>
    </submittedName>
</protein>
<feature type="domain" description="Ig-like" evidence="5">
    <location>
        <begin position="22"/>
        <end position="140"/>
    </location>
</feature>
<dbReference type="EMBL" id="JAAWVN010017075">
    <property type="protein sequence ID" value="MBN3292572.1"/>
    <property type="molecule type" value="Genomic_DNA"/>
</dbReference>
<comment type="caution">
    <text evidence="6">The sequence shown here is derived from an EMBL/GenBank/DDBJ whole genome shotgun (WGS) entry which is preliminary data.</text>
</comment>
<feature type="transmembrane region" description="Helical" evidence="4">
    <location>
        <begin position="149"/>
        <end position="167"/>
    </location>
</feature>
<keyword evidence="7" id="KW-1185">Reference proteome</keyword>
<feature type="non-terminal residue" evidence="6">
    <location>
        <position position="1"/>
    </location>
</feature>
<dbReference type="Pfam" id="PF07686">
    <property type="entry name" value="V-set"/>
    <property type="match status" value="1"/>
</dbReference>
<evidence type="ECO:0000313" key="6">
    <source>
        <dbReference type="EMBL" id="MBN3292572.1"/>
    </source>
</evidence>